<keyword evidence="2" id="KW-0547">Nucleotide-binding</keyword>
<sequence>MTNILELINVSKTYQDFSLRNINLALKPGYIMGFIGPNGAGKSTTIKLIMGLIKKDAGEIKIFGMDQD</sequence>
<dbReference type="GO" id="GO:0005524">
    <property type="term" value="F:ATP binding"/>
    <property type="evidence" value="ECO:0007669"/>
    <property type="project" value="UniProtKB-KW"/>
</dbReference>
<dbReference type="PANTHER" id="PTHR42939">
    <property type="entry name" value="ABC TRANSPORTER ATP-BINDING PROTEIN ALBC-RELATED"/>
    <property type="match status" value="1"/>
</dbReference>
<evidence type="ECO:0000256" key="3">
    <source>
        <dbReference type="ARBA" id="ARBA00022840"/>
    </source>
</evidence>
<dbReference type="GO" id="GO:0016887">
    <property type="term" value="F:ATP hydrolysis activity"/>
    <property type="evidence" value="ECO:0007669"/>
    <property type="project" value="InterPro"/>
</dbReference>
<dbReference type="InterPro" id="IPR051782">
    <property type="entry name" value="ABC_Transporter_VariousFunc"/>
</dbReference>
<name>A0A916QCD5_9BACL</name>
<evidence type="ECO:0000256" key="2">
    <source>
        <dbReference type="ARBA" id="ARBA00022741"/>
    </source>
</evidence>
<evidence type="ECO:0000259" key="4">
    <source>
        <dbReference type="Pfam" id="PF00005"/>
    </source>
</evidence>
<dbReference type="EMBL" id="BMAQ01000012">
    <property type="protein sequence ID" value="GFR38156.1"/>
    <property type="molecule type" value="Genomic_DNA"/>
</dbReference>
<feature type="domain" description="ABC transporter" evidence="4">
    <location>
        <begin position="19"/>
        <end position="65"/>
    </location>
</feature>
<dbReference type="Pfam" id="PF00005">
    <property type="entry name" value="ABC_tran"/>
    <property type="match status" value="1"/>
</dbReference>
<dbReference type="Gene3D" id="3.40.50.300">
    <property type="entry name" value="P-loop containing nucleotide triphosphate hydrolases"/>
    <property type="match status" value="1"/>
</dbReference>
<dbReference type="InterPro" id="IPR027417">
    <property type="entry name" value="P-loop_NTPase"/>
</dbReference>
<dbReference type="PANTHER" id="PTHR42939:SF3">
    <property type="entry name" value="ABC TRANSPORTER ATP-BINDING COMPONENT"/>
    <property type="match status" value="1"/>
</dbReference>
<keyword evidence="1" id="KW-0813">Transport</keyword>
<dbReference type="InterPro" id="IPR003439">
    <property type="entry name" value="ABC_transporter-like_ATP-bd"/>
</dbReference>
<accession>A0A916QCD5</accession>
<protein>
    <recommendedName>
        <fullName evidence="4">ABC transporter domain-containing protein</fullName>
    </recommendedName>
</protein>
<proteinExistence type="predicted"/>
<evidence type="ECO:0000313" key="6">
    <source>
        <dbReference type="Proteomes" id="UP000654993"/>
    </source>
</evidence>
<keyword evidence="6" id="KW-1185">Reference proteome</keyword>
<dbReference type="SUPFAM" id="SSF52540">
    <property type="entry name" value="P-loop containing nucleoside triphosphate hydrolases"/>
    <property type="match status" value="1"/>
</dbReference>
<reference evidence="5" key="2">
    <citation type="journal article" date="2021" name="Data Brief">
        <title>Draft genome sequence data of the facultative, thermophilic, xylanolytic bacterium Paenibacillus sp. strain DA-C8.</title>
        <authorList>
            <person name="Chhe C."/>
            <person name="Uke A."/>
            <person name="Baramee S."/>
            <person name="Ungkulpasvich U."/>
            <person name="Tachaapaikoon C."/>
            <person name="Pason P."/>
            <person name="Waeonukul R."/>
            <person name="Ratanakhanokchai K."/>
            <person name="Kosugi A."/>
        </authorList>
    </citation>
    <scope>NUCLEOTIDE SEQUENCE</scope>
    <source>
        <strain evidence="5">DA-C8</strain>
    </source>
</reference>
<comment type="caution">
    <text evidence="5">The sequence shown here is derived from an EMBL/GenBank/DDBJ whole genome shotgun (WGS) entry which is preliminary data.</text>
</comment>
<organism evidence="5 6">
    <name type="scientific">Insulibacter thermoxylanivorax</name>
    <dbReference type="NCBI Taxonomy" id="2749268"/>
    <lineage>
        <taxon>Bacteria</taxon>
        <taxon>Bacillati</taxon>
        <taxon>Bacillota</taxon>
        <taxon>Bacilli</taxon>
        <taxon>Bacillales</taxon>
        <taxon>Paenibacillaceae</taxon>
        <taxon>Insulibacter</taxon>
    </lineage>
</organism>
<dbReference type="AlphaFoldDB" id="A0A916QCD5"/>
<gene>
    <name evidence="5" type="ORF">PRECH8_14520</name>
</gene>
<reference evidence="5" key="1">
    <citation type="submission" date="2020-08" db="EMBL/GenBank/DDBJ databases">
        <authorList>
            <person name="Uke A."/>
            <person name="Chhe C."/>
            <person name="Baramee S."/>
            <person name="Kosugi A."/>
        </authorList>
    </citation>
    <scope>NUCLEOTIDE SEQUENCE</scope>
    <source>
        <strain evidence="5">DA-C8</strain>
    </source>
</reference>
<keyword evidence="3" id="KW-0067">ATP-binding</keyword>
<evidence type="ECO:0000256" key="1">
    <source>
        <dbReference type="ARBA" id="ARBA00022448"/>
    </source>
</evidence>
<evidence type="ECO:0000313" key="5">
    <source>
        <dbReference type="EMBL" id="GFR38156.1"/>
    </source>
</evidence>
<dbReference type="Proteomes" id="UP000654993">
    <property type="component" value="Unassembled WGS sequence"/>
</dbReference>